<dbReference type="PANTHER" id="PTHR41271">
    <property type="entry name" value="DUF402 DOMAIN-CONTAINING PROTEIN"/>
    <property type="match status" value="1"/>
</dbReference>
<protein>
    <recommendedName>
        <fullName evidence="1">DUF402 domain-containing protein</fullName>
    </recommendedName>
</protein>
<evidence type="ECO:0000259" key="1">
    <source>
        <dbReference type="Pfam" id="PF04167"/>
    </source>
</evidence>
<dbReference type="Gene3D" id="2.40.380.10">
    <property type="entry name" value="FomD-like"/>
    <property type="match status" value="1"/>
</dbReference>
<organism evidence="2 3">
    <name type="scientific">Nosocomiicoccus ampullae</name>
    <dbReference type="NCBI Taxonomy" id="489910"/>
    <lineage>
        <taxon>Bacteria</taxon>
        <taxon>Bacillati</taxon>
        <taxon>Bacillota</taxon>
        <taxon>Bacilli</taxon>
        <taxon>Bacillales</taxon>
        <taxon>Staphylococcaceae</taxon>
        <taxon>Nosocomiicoccus</taxon>
    </lineage>
</organism>
<gene>
    <name evidence="2" type="ORF">HNQ45_000546</name>
</gene>
<reference evidence="2 3" key="1">
    <citation type="submission" date="2020-08" db="EMBL/GenBank/DDBJ databases">
        <title>Genomic Encyclopedia of Type Strains, Phase IV (KMG-IV): sequencing the most valuable type-strain genomes for metagenomic binning, comparative biology and taxonomic classification.</title>
        <authorList>
            <person name="Goeker M."/>
        </authorList>
    </citation>
    <scope>NUCLEOTIDE SEQUENCE [LARGE SCALE GENOMIC DNA]</scope>
    <source>
        <strain evidence="2 3">DSM 19163</strain>
    </source>
</reference>
<feature type="domain" description="DUF402" evidence="1">
    <location>
        <begin position="64"/>
        <end position="157"/>
    </location>
</feature>
<evidence type="ECO:0000313" key="3">
    <source>
        <dbReference type="Proteomes" id="UP000579136"/>
    </source>
</evidence>
<dbReference type="Pfam" id="PF04167">
    <property type="entry name" value="DUF402"/>
    <property type="match status" value="1"/>
</dbReference>
<sequence>MKTKYLDKKNWRRIKHSDYEEILTKYDGQNVLIGCFYIKKVYHPLVINIVGEKVKVVDNNYKWITMMGEDENFSLTVMFDDNDQPLQYYFDINKSHTLELGHARREDMYLDVLALPDGRSEIVDEDDVIRALKQGKMTPEERDFAYKIAYDLENLIQFQFDKVVNRGKFMYQAIMERNQ</sequence>
<dbReference type="SUPFAM" id="SSF159234">
    <property type="entry name" value="FomD-like"/>
    <property type="match status" value="1"/>
</dbReference>
<dbReference type="InterPro" id="IPR035930">
    <property type="entry name" value="FomD-like_sf"/>
</dbReference>
<dbReference type="PANTHER" id="PTHR41271:SF1">
    <property type="entry name" value="DUF402 DOMAIN-CONTAINING PROTEIN"/>
    <property type="match status" value="1"/>
</dbReference>
<keyword evidence="3" id="KW-1185">Reference proteome</keyword>
<dbReference type="InterPro" id="IPR007295">
    <property type="entry name" value="DUF402"/>
</dbReference>
<name>A0A9Q2CXZ5_9STAP</name>
<evidence type="ECO:0000313" key="2">
    <source>
        <dbReference type="EMBL" id="MBB5175671.1"/>
    </source>
</evidence>
<dbReference type="EMBL" id="JACHHF010000003">
    <property type="protein sequence ID" value="MBB5175671.1"/>
    <property type="molecule type" value="Genomic_DNA"/>
</dbReference>
<dbReference type="Proteomes" id="UP000579136">
    <property type="component" value="Unassembled WGS sequence"/>
</dbReference>
<dbReference type="RefSeq" id="WP_183673184.1">
    <property type="nucleotide sequence ID" value="NZ_CBCRYX010000002.1"/>
</dbReference>
<comment type="caution">
    <text evidence="2">The sequence shown here is derived from an EMBL/GenBank/DDBJ whole genome shotgun (WGS) entry which is preliminary data.</text>
</comment>
<dbReference type="AlphaFoldDB" id="A0A9Q2CXZ5"/>
<proteinExistence type="predicted"/>
<accession>A0A9Q2CXZ5</accession>